<evidence type="ECO:0000256" key="2">
    <source>
        <dbReference type="ARBA" id="ARBA00022490"/>
    </source>
</evidence>
<dbReference type="HAMAP" id="MF_00125">
    <property type="entry name" value="HisZ"/>
    <property type="match status" value="1"/>
</dbReference>
<feature type="domain" description="Class II Histidinyl-tRNA synthetase (HisRS)-like catalytic core" evidence="3">
    <location>
        <begin position="17"/>
        <end position="328"/>
    </location>
</feature>
<dbReference type="PANTHER" id="PTHR43707">
    <property type="entry name" value="HISTIDYL-TRNA SYNTHETASE"/>
    <property type="match status" value="1"/>
</dbReference>
<comment type="subcellular location">
    <subcellularLocation>
        <location evidence="1">Cytoplasm</location>
    </subcellularLocation>
</comment>
<dbReference type="GO" id="GO:0000105">
    <property type="term" value="P:L-histidine biosynthetic process"/>
    <property type="evidence" value="ECO:0007669"/>
    <property type="project" value="InterPro"/>
</dbReference>
<dbReference type="InterPro" id="IPR004517">
    <property type="entry name" value="HisZ"/>
</dbReference>
<dbReference type="InterPro" id="IPR004516">
    <property type="entry name" value="HisRS/HisZ"/>
</dbReference>
<dbReference type="GO" id="GO:0005737">
    <property type="term" value="C:cytoplasm"/>
    <property type="evidence" value="ECO:0007669"/>
    <property type="project" value="UniProtKB-SubCell"/>
</dbReference>
<dbReference type="PIRSF" id="PIRSF001549">
    <property type="entry name" value="His-tRNA_synth"/>
    <property type="match status" value="1"/>
</dbReference>
<dbReference type="NCBIfam" id="NF009086">
    <property type="entry name" value="PRK12421.1"/>
    <property type="match status" value="1"/>
</dbReference>
<sequence length="402" mass="43900">MANNVSKEKNSWLLPEGIDEFLPPQAERLERLRRSLLDLYSSWGYEYVIPPMVEYLESLLVGAGTELELETFKLIDQKSGRLLGVHADMTPQVARIDAHRLNRAGPTRLCYLDAVLHTRQDGFSRGRCPLQVGAELYGHAGIESDVEIIHLMVETLRLAGLDEIHIDLGHVGIFRALARDANLSTAQEAMLFDALQRKAKPEIGELLADVCDDANARTMLLALVDLNGGAEVLKEAREVLSGAGKEVLTAIDTLQQVAGFAAQRMGEISLHFDLAELRGYSYQTGIVFAAFVPGHGQEVARGGRYDDIGSVFGRARPATGFSSDLKTLMLLSDTAVSKPSAIIAYPGDNSEQRVALQAFIAALREEGERVIEFLPGQQDDMSAAGCDRKITGINGGWQVVEI</sequence>
<evidence type="ECO:0000313" key="4">
    <source>
        <dbReference type="EMBL" id="VAW87419.1"/>
    </source>
</evidence>
<dbReference type="SUPFAM" id="SSF55681">
    <property type="entry name" value="Class II aaRS and biotin synthetases"/>
    <property type="match status" value="1"/>
</dbReference>
<dbReference type="NCBIfam" id="NF008935">
    <property type="entry name" value="PRK12292.1-1"/>
    <property type="match status" value="1"/>
</dbReference>
<dbReference type="GO" id="GO:0004821">
    <property type="term" value="F:histidine-tRNA ligase activity"/>
    <property type="evidence" value="ECO:0007669"/>
    <property type="project" value="TreeGrafter"/>
</dbReference>
<dbReference type="GO" id="GO:0006427">
    <property type="term" value="P:histidyl-tRNA aminoacylation"/>
    <property type="evidence" value="ECO:0007669"/>
    <property type="project" value="TreeGrafter"/>
</dbReference>
<organism evidence="4">
    <name type="scientific">hydrothermal vent metagenome</name>
    <dbReference type="NCBI Taxonomy" id="652676"/>
    <lineage>
        <taxon>unclassified sequences</taxon>
        <taxon>metagenomes</taxon>
        <taxon>ecological metagenomes</taxon>
    </lineage>
</organism>
<dbReference type="NCBIfam" id="TIGR00443">
    <property type="entry name" value="hisZ_biosyn_reg"/>
    <property type="match status" value="1"/>
</dbReference>
<name>A0A3B0ZMQ7_9ZZZZ</name>
<dbReference type="EC" id="2.4.2.17" evidence="4"/>
<dbReference type="EMBL" id="UOFQ01000064">
    <property type="protein sequence ID" value="VAW87419.1"/>
    <property type="molecule type" value="Genomic_DNA"/>
</dbReference>
<keyword evidence="4" id="KW-0808">Transferase</keyword>
<dbReference type="Pfam" id="PF13393">
    <property type="entry name" value="tRNA-synt_His"/>
    <property type="match status" value="1"/>
</dbReference>
<keyword evidence="4" id="KW-0328">Glycosyltransferase</keyword>
<reference evidence="4" key="1">
    <citation type="submission" date="2018-06" db="EMBL/GenBank/DDBJ databases">
        <authorList>
            <person name="Zhirakovskaya E."/>
        </authorList>
    </citation>
    <scope>NUCLEOTIDE SEQUENCE</scope>
</reference>
<evidence type="ECO:0000256" key="1">
    <source>
        <dbReference type="ARBA" id="ARBA00004496"/>
    </source>
</evidence>
<dbReference type="AlphaFoldDB" id="A0A3B0ZMQ7"/>
<dbReference type="GO" id="GO:0003879">
    <property type="term" value="F:ATP phosphoribosyltransferase activity"/>
    <property type="evidence" value="ECO:0007669"/>
    <property type="project" value="UniProtKB-EC"/>
</dbReference>
<dbReference type="CDD" id="cd00773">
    <property type="entry name" value="HisRS-like_core"/>
    <property type="match status" value="1"/>
</dbReference>
<dbReference type="InterPro" id="IPR041715">
    <property type="entry name" value="HisRS-like_core"/>
</dbReference>
<dbReference type="PANTHER" id="PTHR43707:SF1">
    <property type="entry name" value="HISTIDINE--TRNA LIGASE, MITOCHONDRIAL-RELATED"/>
    <property type="match status" value="1"/>
</dbReference>
<accession>A0A3B0ZMQ7</accession>
<dbReference type="Gene3D" id="3.30.930.10">
    <property type="entry name" value="Bira Bifunctional Protein, Domain 2"/>
    <property type="match status" value="1"/>
</dbReference>
<evidence type="ECO:0000259" key="3">
    <source>
        <dbReference type="Pfam" id="PF13393"/>
    </source>
</evidence>
<protein>
    <submittedName>
        <fullName evidence="4">ATP phosphoribosyltransferase regulatory subunit</fullName>
        <ecNumber evidence="4">2.4.2.17</ecNumber>
    </submittedName>
</protein>
<gene>
    <name evidence="4" type="ORF">MNBD_GAMMA17-6</name>
</gene>
<dbReference type="InterPro" id="IPR045864">
    <property type="entry name" value="aa-tRNA-synth_II/BPL/LPL"/>
</dbReference>
<keyword evidence="2" id="KW-0963">Cytoplasm</keyword>
<proteinExistence type="inferred from homology"/>